<dbReference type="GO" id="GO:0008843">
    <property type="term" value="F:endochitinase activity"/>
    <property type="evidence" value="ECO:0007669"/>
    <property type="project" value="UniProtKB-EC"/>
</dbReference>
<dbReference type="AlphaFoldDB" id="A0AAP0PIH4"/>
<keyword evidence="5" id="KW-0119">Carbohydrate metabolism</keyword>
<dbReference type="Gene3D" id="3.20.20.80">
    <property type="entry name" value="Glycosidases"/>
    <property type="match status" value="1"/>
</dbReference>
<dbReference type="PANTHER" id="PTHR45708">
    <property type="entry name" value="ENDOCHITINASE"/>
    <property type="match status" value="1"/>
</dbReference>
<gene>
    <name evidence="8" type="ORF">Sjap_005170</name>
</gene>
<dbReference type="Proteomes" id="UP001417504">
    <property type="component" value="Unassembled WGS sequence"/>
</dbReference>
<name>A0AAP0PIH4_9MAGN</name>
<keyword evidence="4" id="KW-0146">Chitin degradation</keyword>
<evidence type="ECO:0000256" key="4">
    <source>
        <dbReference type="ARBA" id="ARBA00023024"/>
    </source>
</evidence>
<dbReference type="InterPro" id="IPR001223">
    <property type="entry name" value="Glyco_hydro18_cat"/>
</dbReference>
<dbReference type="GO" id="GO:0005576">
    <property type="term" value="C:extracellular region"/>
    <property type="evidence" value="ECO:0007669"/>
    <property type="project" value="TreeGrafter"/>
</dbReference>
<dbReference type="SUPFAM" id="SSF51445">
    <property type="entry name" value="(Trans)glycosidases"/>
    <property type="match status" value="1"/>
</dbReference>
<comment type="caution">
    <text evidence="8">The sequence shown here is derived from an EMBL/GenBank/DDBJ whole genome shotgun (WGS) entry which is preliminary data.</text>
</comment>
<sequence>MPTLGRDLTHSRFKMRLDRGISKLSTTPGSTQHYDELARFLSAFSQRGRKVYLTAAPQCIFPDRYFGAALNTGLFDFVWVQFYNNPPGNVVNLRNSWNRWVSSISASKIFMGLPAALGAGGSGFIPANVLNSQVLPVIKSSSKYGGVMLWNKYFDDQTRYSSAIKHNV</sequence>
<evidence type="ECO:0000256" key="1">
    <source>
        <dbReference type="ARBA" id="ARBA00000822"/>
    </source>
</evidence>
<reference evidence="8 9" key="1">
    <citation type="submission" date="2024-01" db="EMBL/GenBank/DDBJ databases">
        <title>Genome assemblies of Stephania.</title>
        <authorList>
            <person name="Yang L."/>
        </authorList>
    </citation>
    <scope>NUCLEOTIDE SEQUENCE [LARGE SCALE GENOMIC DNA]</scope>
    <source>
        <strain evidence="8">QJT</strain>
        <tissue evidence="8">Leaf</tissue>
    </source>
</reference>
<dbReference type="GO" id="GO:0006032">
    <property type="term" value="P:chitin catabolic process"/>
    <property type="evidence" value="ECO:0007669"/>
    <property type="project" value="UniProtKB-KW"/>
</dbReference>
<proteinExistence type="predicted"/>
<dbReference type="EMBL" id="JBBNAE010000002">
    <property type="protein sequence ID" value="KAK9145267.1"/>
    <property type="molecule type" value="Genomic_DNA"/>
</dbReference>
<evidence type="ECO:0000256" key="6">
    <source>
        <dbReference type="ARBA" id="ARBA00023326"/>
    </source>
</evidence>
<keyword evidence="3" id="KW-0378">Hydrolase</keyword>
<protein>
    <recommendedName>
        <fullName evidence="2">chitinase</fullName>
        <ecNumber evidence="2">3.2.1.14</ecNumber>
    </recommendedName>
</protein>
<dbReference type="EC" id="3.2.1.14" evidence="2"/>
<evidence type="ECO:0000256" key="3">
    <source>
        <dbReference type="ARBA" id="ARBA00022801"/>
    </source>
</evidence>
<evidence type="ECO:0000259" key="7">
    <source>
        <dbReference type="PROSITE" id="PS51910"/>
    </source>
</evidence>
<dbReference type="PANTHER" id="PTHR45708:SF21">
    <property type="entry name" value="ACIDIC ENDOCHITINASE"/>
    <property type="match status" value="1"/>
</dbReference>
<comment type="catalytic activity">
    <reaction evidence="1">
        <text>Random endo-hydrolysis of N-acetyl-beta-D-glucosaminide (1-&gt;4)-beta-linkages in chitin and chitodextrins.</text>
        <dbReference type="EC" id="3.2.1.14"/>
    </reaction>
</comment>
<evidence type="ECO:0000313" key="9">
    <source>
        <dbReference type="Proteomes" id="UP001417504"/>
    </source>
</evidence>
<organism evidence="8 9">
    <name type="scientific">Stephania japonica</name>
    <dbReference type="NCBI Taxonomy" id="461633"/>
    <lineage>
        <taxon>Eukaryota</taxon>
        <taxon>Viridiplantae</taxon>
        <taxon>Streptophyta</taxon>
        <taxon>Embryophyta</taxon>
        <taxon>Tracheophyta</taxon>
        <taxon>Spermatophyta</taxon>
        <taxon>Magnoliopsida</taxon>
        <taxon>Ranunculales</taxon>
        <taxon>Menispermaceae</taxon>
        <taxon>Menispermoideae</taxon>
        <taxon>Cissampelideae</taxon>
        <taxon>Stephania</taxon>
    </lineage>
</organism>
<evidence type="ECO:0000256" key="5">
    <source>
        <dbReference type="ARBA" id="ARBA00023277"/>
    </source>
</evidence>
<dbReference type="InterPro" id="IPR017853">
    <property type="entry name" value="GH"/>
</dbReference>
<accession>A0AAP0PIH4</accession>
<feature type="domain" description="GH18" evidence="7">
    <location>
        <begin position="1"/>
        <end position="168"/>
    </location>
</feature>
<evidence type="ECO:0000313" key="8">
    <source>
        <dbReference type="EMBL" id="KAK9145267.1"/>
    </source>
</evidence>
<dbReference type="PROSITE" id="PS51910">
    <property type="entry name" value="GH18_2"/>
    <property type="match status" value="1"/>
</dbReference>
<evidence type="ECO:0000256" key="2">
    <source>
        <dbReference type="ARBA" id="ARBA00012729"/>
    </source>
</evidence>
<dbReference type="GO" id="GO:0000272">
    <property type="term" value="P:polysaccharide catabolic process"/>
    <property type="evidence" value="ECO:0007669"/>
    <property type="project" value="UniProtKB-KW"/>
</dbReference>
<dbReference type="InterPro" id="IPR050542">
    <property type="entry name" value="Glycosyl_Hydrlase18_Chitinase"/>
</dbReference>
<keyword evidence="9" id="KW-1185">Reference proteome</keyword>
<keyword evidence="6" id="KW-0624">Polysaccharide degradation</keyword>